<evidence type="ECO:0000256" key="1">
    <source>
        <dbReference type="SAM" id="MobiDB-lite"/>
    </source>
</evidence>
<feature type="compositionally biased region" description="Basic and acidic residues" evidence="1">
    <location>
        <begin position="897"/>
        <end position="912"/>
    </location>
</feature>
<gene>
    <name evidence="2" type="ORF">HBR001_LOCUS1997</name>
</gene>
<evidence type="ECO:0008006" key="4">
    <source>
        <dbReference type="Google" id="ProtNLM"/>
    </source>
</evidence>
<sequence length="1022" mass="111351">MADPAWGAASTASSAAVPLHPPAHSARALYALRHSEPLATARRQPLQQQSPTSLSHSLPPAPVHAMPPDVCGLSVYGRPSSDRGRVTSSLGSQRDDGALLSVDRRTSSSTLNNEWRRQPLDAVRVPLEQQSMQEPTPWHCVETNGVNAATWSSGAQCGDGPAWGLQSDRRQTSALHREVWNTAEFRYGGGDGRRPLLAEATRAPPAAPLYMLEYGANRMQREGAADARDEMRARPPTAESVQLHIQRHNCTLCAMSVALYQWAQTSSVLSAAVQTDKVERDRLQESDQCIHSQQLPHKDSYHPAESCQRCSSEEFGMSTRTDRSSHDGAFLGNAARHVTASTALPAAGRPAVSDATHGKVFVNEATCNLSPAHDVLAGLDARHAGAVVGTAACTSSATRDVSAGFDAKHADASADGTTCTPSPVQCPIQNEADKGVQGQDDARSSIQPSRAAVVPGISLASHAARLVTMQDILNGEDQSNKASMSRHRSRDGTHDRVPCKRKVRTPNIPTKRQKVPERQSARDHQPSPKSRPTGVLLQTRDANDVSASSITPTAKPCTPMYLAFMESRAARASKQVQSSVAGASSLYSQSTMPVRAAKSSAVTVKQKNGRPNLVTTKMVDMNAGVCKPSRALTSNQRTRTLHLDTARSRGVSSRKQVLDSLHVGVSDRNRRMEEPCALIKREPCANSGFDEPIGQLYKQHRWQQPRSERSVHDSRVVSGMCSSIKSEIIDNETDILLKKRRRAKLPLARPTRPKLTIRQQQVQGPLRLDEELIPTYGSGAASAVDSATVSHGHAVNRTVVIFCKRDFMRYQAAKIWRKYQEQQKKHEEWREVRVAGKRTRYLNSRYDDQIQRTYRKPYMRSTKPQRKPFPKTGKSRSRKATVDISVVEPMSLPSVSSDKRVSEEGLSAREPDSTTTSELLRNVDDDSLSSGKRGVADCDERLVTRDASQSHDGRLPQGQGDVDIATPDSSVGTFGADDAFNGSTVPSIIDICKNGVTCFEPDVKISVAVVAGKPLKDSSEVN</sequence>
<feature type="compositionally biased region" description="Basic and acidic residues" evidence="1">
    <location>
        <begin position="934"/>
        <end position="954"/>
    </location>
</feature>
<feature type="compositionally biased region" description="Basic residues" evidence="1">
    <location>
        <begin position="853"/>
        <end position="879"/>
    </location>
</feature>
<feature type="region of interest" description="Disordered" evidence="1">
    <location>
        <begin position="852"/>
        <end position="966"/>
    </location>
</feature>
<evidence type="ECO:0000313" key="3">
    <source>
        <dbReference type="Proteomes" id="UP001162031"/>
    </source>
</evidence>
<organism evidence="2 3">
    <name type="scientific">Hyaloperonospora brassicae</name>
    <name type="common">Brassica downy mildew</name>
    <name type="synonym">Peronospora brassicae</name>
    <dbReference type="NCBI Taxonomy" id="162125"/>
    <lineage>
        <taxon>Eukaryota</taxon>
        <taxon>Sar</taxon>
        <taxon>Stramenopiles</taxon>
        <taxon>Oomycota</taxon>
        <taxon>Peronosporomycetes</taxon>
        <taxon>Peronosporales</taxon>
        <taxon>Peronosporaceae</taxon>
        <taxon>Hyaloperonospora</taxon>
    </lineage>
</organism>
<proteinExistence type="predicted"/>
<reference evidence="2" key="1">
    <citation type="submission" date="2022-12" db="EMBL/GenBank/DDBJ databases">
        <authorList>
            <person name="Webb A."/>
        </authorList>
    </citation>
    <scope>NUCLEOTIDE SEQUENCE</scope>
    <source>
        <strain evidence="2">Hp1</strain>
    </source>
</reference>
<comment type="caution">
    <text evidence="2">The sequence shown here is derived from an EMBL/GenBank/DDBJ whole genome shotgun (WGS) entry which is preliminary data.</text>
</comment>
<dbReference type="Proteomes" id="UP001162031">
    <property type="component" value="Unassembled WGS sequence"/>
</dbReference>
<keyword evidence="3" id="KW-1185">Reference proteome</keyword>
<protein>
    <recommendedName>
        <fullName evidence="4">CCT domain-containing protein</fullName>
    </recommendedName>
</protein>
<evidence type="ECO:0000313" key="2">
    <source>
        <dbReference type="EMBL" id="CAI5718376.1"/>
    </source>
</evidence>
<feature type="compositionally biased region" description="Low complexity" evidence="1">
    <location>
        <begin position="44"/>
        <end position="58"/>
    </location>
</feature>
<feature type="region of interest" description="Disordered" evidence="1">
    <location>
        <begin position="426"/>
        <end position="449"/>
    </location>
</feature>
<name>A0AAV0TBF1_HYABA</name>
<dbReference type="AlphaFoldDB" id="A0AAV0TBF1"/>
<dbReference type="EMBL" id="CANTFL010000204">
    <property type="protein sequence ID" value="CAI5718376.1"/>
    <property type="molecule type" value="Genomic_DNA"/>
</dbReference>
<accession>A0AAV0TBF1</accession>
<feature type="region of interest" description="Disordered" evidence="1">
    <location>
        <begin position="41"/>
        <end position="99"/>
    </location>
</feature>
<feature type="region of interest" description="Disordered" evidence="1">
    <location>
        <begin position="475"/>
        <end position="551"/>
    </location>
</feature>
<feature type="compositionally biased region" description="Basic and acidic residues" evidence="1">
    <location>
        <begin position="514"/>
        <end position="526"/>
    </location>
</feature>